<evidence type="ECO:0000313" key="2">
    <source>
        <dbReference type="EMBL" id="TWT64870.1"/>
    </source>
</evidence>
<accession>A0A5C5XPK5</accession>
<evidence type="ECO:0000313" key="3">
    <source>
        <dbReference type="Proteomes" id="UP000318053"/>
    </source>
</evidence>
<proteinExistence type="predicted"/>
<name>A0A5C5XPK5_9BACT</name>
<keyword evidence="3" id="KW-1185">Reference proteome</keyword>
<reference evidence="2 3" key="1">
    <citation type="submission" date="2019-02" db="EMBL/GenBank/DDBJ databases">
        <title>Deep-cultivation of Planctomycetes and their phenomic and genomic characterization uncovers novel biology.</title>
        <authorList>
            <person name="Wiegand S."/>
            <person name="Jogler M."/>
            <person name="Boedeker C."/>
            <person name="Pinto D."/>
            <person name="Vollmers J."/>
            <person name="Rivas-Marin E."/>
            <person name="Kohn T."/>
            <person name="Peeters S.H."/>
            <person name="Heuer A."/>
            <person name="Rast P."/>
            <person name="Oberbeckmann S."/>
            <person name="Bunk B."/>
            <person name="Jeske O."/>
            <person name="Meyerdierks A."/>
            <person name="Storesund J.E."/>
            <person name="Kallscheuer N."/>
            <person name="Luecker S."/>
            <person name="Lage O.M."/>
            <person name="Pohl T."/>
            <person name="Merkel B.J."/>
            <person name="Hornburger P."/>
            <person name="Mueller R.-W."/>
            <person name="Bruemmer F."/>
            <person name="Labrenz M."/>
            <person name="Spormann A.M."/>
            <person name="Op Den Camp H."/>
            <person name="Overmann J."/>
            <person name="Amann R."/>
            <person name="Jetten M.S.M."/>
            <person name="Mascher T."/>
            <person name="Medema M.H."/>
            <person name="Devos D.P."/>
            <person name="Kaster A.-K."/>
            <person name="Ovreas L."/>
            <person name="Rohde M."/>
            <person name="Galperin M.Y."/>
            <person name="Jogler C."/>
        </authorList>
    </citation>
    <scope>NUCLEOTIDE SEQUENCE [LARGE SCALE GENOMIC DNA]</scope>
    <source>
        <strain evidence="2 3">CA85</strain>
    </source>
</reference>
<dbReference type="AlphaFoldDB" id="A0A5C5XPK5"/>
<evidence type="ECO:0000256" key="1">
    <source>
        <dbReference type="SAM" id="MobiDB-lite"/>
    </source>
</evidence>
<organism evidence="2 3">
    <name type="scientific">Allorhodopirellula solitaria</name>
    <dbReference type="NCBI Taxonomy" id="2527987"/>
    <lineage>
        <taxon>Bacteria</taxon>
        <taxon>Pseudomonadati</taxon>
        <taxon>Planctomycetota</taxon>
        <taxon>Planctomycetia</taxon>
        <taxon>Pirellulales</taxon>
        <taxon>Pirellulaceae</taxon>
        <taxon>Allorhodopirellula</taxon>
    </lineage>
</organism>
<dbReference type="EMBL" id="SJPK01000009">
    <property type="protein sequence ID" value="TWT64870.1"/>
    <property type="molecule type" value="Genomic_DNA"/>
</dbReference>
<dbReference type="Proteomes" id="UP000318053">
    <property type="component" value="Unassembled WGS sequence"/>
</dbReference>
<sequence>MTHQTAIDGGLRKPAREHRRMKTKLDALICSTRQSSFDEAENRKRLTPVRVGAGVRYQRGPVSLTQFQTATERLEQHCGSPPTKTPTRKVEMWLAAESQLSDSRGHAQIVAYLSKGFVNRLRLANGISFSPVPYICHRCSVLTVTAPLLNEFLQRRTLFTARHSLRSKLNEFAKFGLN</sequence>
<feature type="region of interest" description="Disordered" evidence="1">
    <location>
        <begin position="1"/>
        <end position="20"/>
    </location>
</feature>
<comment type="caution">
    <text evidence="2">The sequence shown here is derived from an EMBL/GenBank/DDBJ whole genome shotgun (WGS) entry which is preliminary data.</text>
</comment>
<protein>
    <submittedName>
        <fullName evidence="2">Uncharacterized protein</fullName>
    </submittedName>
</protein>
<gene>
    <name evidence="2" type="ORF">CA85_36550</name>
</gene>